<accession>A0ABR4ESL2</accession>
<gene>
    <name evidence="2" type="ORF">FJTKL_08109</name>
</gene>
<sequence>MKKTLKRIFGTRPKSAMATLPRTKYPNPNRSSAPPAFGRVRSVDEPATYIIPGPFDNDIQSQAPMQRVRLAAQDNTSASHMMSRTSQFEAAERSLQANFPQTRVVDAGQFPGNMELLDGVRKEDTRFFVAMNPEDSSQYIAVNLVVFNTAVESPLGRTSPCLRPIVVAQDALAHLLRQWQRGGVSDGFLAIVSMGAESSVQVFRAKEGLVDLAA</sequence>
<reference evidence="2 3" key="1">
    <citation type="submission" date="2024-03" db="EMBL/GenBank/DDBJ databases">
        <title>A high-quality draft genome sequence of Diaporthe vaccinii, a causative agent of upright dieback and viscid rot disease in cranberry plants.</title>
        <authorList>
            <person name="Sarrasin M."/>
            <person name="Lang B.F."/>
            <person name="Burger G."/>
        </authorList>
    </citation>
    <scope>NUCLEOTIDE SEQUENCE [LARGE SCALE GENOMIC DNA]</scope>
    <source>
        <strain evidence="2 3">IS7</strain>
    </source>
</reference>
<dbReference type="Proteomes" id="UP001600888">
    <property type="component" value="Unassembled WGS sequence"/>
</dbReference>
<protein>
    <submittedName>
        <fullName evidence="2">Uncharacterized protein</fullName>
    </submittedName>
</protein>
<comment type="caution">
    <text evidence="2">The sequence shown here is derived from an EMBL/GenBank/DDBJ whole genome shotgun (WGS) entry which is preliminary data.</text>
</comment>
<evidence type="ECO:0000256" key="1">
    <source>
        <dbReference type="SAM" id="MobiDB-lite"/>
    </source>
</evidence>
<name>A0ABR4ESL2_9PEZI</name>
<evidence type="ECO:0000313" key="2">
    <source>
        <dbReference type="EMBL" id="KAL2285426.1"/>
    </source>
</evidence>
<keyword evidence="3" id="KW-1185">Reference proteome</keyword>
<proteinExistence type="predicted"/>
<feature type="region of interest" description="Disordered" evidence="1">
    <location>
        <begin position="18"/>
        <end position="37"/>
    </location>
</feature>
<dbReference type="EMBL" id="JBAWTH010000030">
    <property type="protein sequence ID" value="KAL2285426.1"/>
    <property type="molecule type" value="Genomic_DNA"/>
</dbReference>
<organism evidence="2 3">
    <name type="scientific">Diaporthe vaccinii</name>
    <dbReference type="NCBI Taxonomy" id="105482"/>
    <lineage>
        <taxon>Eukaryota</taxon>
        <taxon>Fungi</taxon>
        <taxon>Dikarya</taxon>
        <taxon>Ascomycota</taxon>
        <taxon>Pezizomycotina</taxon>
        <taxon>Sordariomycetes</taxon>
        <taxon>Sordariomycetidae</taxon>
        <taxon>Diaporthales</taxon>
        <taxon>Diaporthaceae</taxon>
        <taxon>Diaporthe</taxon>
        <taxon>Diaporthe eres species complex</taxon>
    </lineage>
</organism>
<evidence type="ECO:0000313" key="3">
    <source>
        <dbReference type="Proteomes" id="UP001600888"/>
    </source>
</evidence>